<evidence type="ECO:0000313" key="3">
    <source>
        <dbReference type="Proteomes" id="UP001139311"/>
    </source>
</evidence>
<protein>
    <submittedName>
        <fullName evidence="2">YncE family protein</fullName>
    </submittedName>
</protein>
<keyword evidence="1" id="KW-0732">Signal</keyword>
<dbReference type="Proteomes" id="UP001139311">
    <property type="component" value="Unassembled WGS sequence"/>
</dbReference>
<accession>A0A9X1IFY3</accession>
<comment type="caution">
    <text evidence="2">The sequence shown here is derived from an EMBL/GenBank/DDBJ whole genome shotgun (WGS) entry which is preliminary data.</text>
</comment>
<proteinExistence type="predicted"/>
<dbReference type="InterPro" id="IPR015943">
    <property type="entry name" value="WD40/YVTN_repeat-like_dom_sf"/>
</dbReference>
<dbReference type="AlphaFoldDB" id="A0A9X1IFY3"/>
<dbReference type="RefSeq" id="WP_226610882.1">
    <property type="nucleotide sequence ID" value="NZ_JAJAQI010000031.1"/>
</dbReference>
<dbReference type="Gene3D" id="2.130.10.10">
    <property type="entry name" value="YVTN repeat-like/Quinoprotein amine dehydrogenase"/>
    <property type="match status" value="2"/>
</dbReference>
<feature type="signal peptide" evidence="1">
    <location>
        <begin position="1"/>
        <end position="24"/>
    </location>
</feature>
<dbReference type="EMBL" id="JAJAQI010000031">
    <property type="protein sequence ID" value="MCB4823772.1"/>
    <property type="molecule type" value="Genomic_DNA"/>
</dbReference>
<name>A0A9X1IFY3_9PROT</name>
<gene>
    <name evidence="2" type="ORF">LHA35_18745</name>
</gene>
<evidence type="ECO:0000313" key="2">
    <source>
        <dbReference type="EMBL" id="MCB4823772.1"/>
    </source>
</evidence>
<dbReference type="InterPro" id="IPR011048">
    <property type="entry name" value="Haem_d1_sf"/>
</dbReference>
<evidence type="ECO:0000256" key="1">
    <source>
        <dbReference type="SAM" id="SignalP"/>
    </source>
</evidence>
<dbReference type="PANTHER" id="PTHR47197">
    <property type="entry name" value="PROTEIN NIRF"/>
    <property type="match status" value="1"/>
</dbReference>
<feature type="chain" id="PRO_5040810318" evidence="1">
    <location>
        <begin position="25"/>
        <end position="389"/>
    </location>
</feature>
<dbReference type="PANTHER" id="PTHR47197:SF3">
    <property type="entry name" value="DIHYDRO-HEME D1 DEHYDROGENASE"/>
    <property type="match status" value="1"/>
</dbReference>
<dbReference type="SUPFAM" id="SSF51004">
    <property type="entry name" value="C-terminal (heme d1) domain of cytochrome cd1-nitrite reductase"/>
    <property type="match status" value="1"/>
</dbReference>
<reference evidence="2" key="1">
    <citation type="submission" date="2021-10" db="EMBL/GenBank/DDBJ databases">
        <title>Roseicella aerolatum sp. nov., isolated from aerosols of e-waste dismantling site.</title>
        <authorList>
            <person name="Qin T."/>
        </authorList>
    </citation>
    <scope>NUCLEOTIDE SEQUENCE</scope>
    <source>
        <strain evidence="2">GB24</strain>
    </source>
</reference>
<sequence>MKRLLLAGIAAFALAAIPAPPGQAHLLLSANDNKVVLENGVVRILREPQPDTLSIFDLSASPPALRAEIAVPASVVGPPNSVAITPDERLALVTANQRPNPAEPGRLVPGNTMAVIDLAAAPPRILATLPTGAGPAGVSINRAGSMALVANRAEGTVSIFRIHHGQVTPHGKVDIGPVSAEVSHVAFAPDGRHALVTRNGDHMLNVLQIDGERVVKLDREITTGVRPYGLSVAPDGRWAVVANLGRGTGDADTVSLVDLTREPYRVVDTISVGQTPEGVTASPDGRHVAVTVMNGSNKPKDSPFHGPGLVRLLRVEQMRLTMVSEARVGAWAQGAAFAPDGRTLFVGNMVEKDISVLRVGEDGRLSEGGPRLRVSGGSAALGIVQRAGR</sequence>
<keyword evidence="3" id="KW-1185">Reference proteome</keyword>
<organism evidence="2 3">
    <name type="scientific">Roseicella aerolata</name>
    <dbReference type="NCBI Taxonomy" id="2883479"/>
    <lineage>
        <taxon>Bacteria</taxon>
        <taxon>Pseudomonadati</taxon>
        <taxon>Pseudomonadota</taxon>
        <taxon>Alphaproteobacteria</taxon>
        <taxon>Acetobacterales</taxon>
        <taxon>Roseomonadaceae</taxon>
        <taxon>Roseicella</taxon>
    </lineage>
</organism>
<dbReference type="InterPro" id="IPR051200">
    <property type="entry name" value="Host-pathogen_enzymatic-act"/>
</dbReference>